<dbReference type="EMBL" id="JACGWO010000003">
    <property type="protein sequence ID" value="KAK4431003.1"/>
    <property type="molecule type" value="Genomic_DNA"/>
</dbReference>
<feature type="region of interest" description="Disordered" evidence="1">
    <location>
        <begin position="135"/>
        <end position="154"/>
    </location>
</feature>
<evidence type="ECO:0000256" key="1">
    <source>
        <dbReference type="SAM" id="MobiDB-lite"/>
    </source>
</evidence>
<keyword evidence="4" id="KW-1185">Reference proteome</keyword>
<reference evidence="3" key="1">
    <citation type="submission" date="2020-06" db="EMBL/GenBank/DDBJ databases">
        <authorList>
            <person name="Li T."/>
            <person name="Hu X."/>
            <person name="Zhang T."/>
            <person name="Song X."/>
            <person name="Zhang H."/>
            <person name="Dai N."/>
            <person name="Sheng W."/>
            <person name="Hou X."/>
            <person name="Wei L."/>
        </authorList>
    </citation>
    <scope>NUCLEOTIDE SEQUENCE</scope>
    <source>
        <strain evidence="3">3651</strain>
        <tissue evidence="3">Leaf</tissue>
    </source>
</reference>
<reference evidence="3" key="2">
    <citation type="journal article" date="2024" name="Plant">
        <title>Genomic evolution and insights into agronomic trait innovations of Sesamum species.</title>
        <authorList>
            <person name="Miao H."/>
            <person name="Wang L."/>
            <person name="Qu L."/>
            <person name="Liu H."/>
            <person name="Sun Y."/>
            <person name="Le M."/>
            <person name="Wang Q."/>
            <person name="Wei S."/>
            <person name="Zheng Y."/>
            <person name="Lin W."/>
            <person name="Duan Y."/>
            <person name="Cao H."/>
            <person name="Xiong S."/>
            <person name="Wang X."/>
            <person name="Wei L."/>
            <person name="Li C."/>
            <person name="Ma Q."/>
            <person name="Ju M."/>
            <person name="Zhao R."/>
            <person name="Li G."/>
            <person name="Mu C."/>
            <person name="Tian Q."/>
            <person name="Mei H."/>
            <person name="Zhang T."/>
            <person name="Gao T."/>
            <person name="Zhang H."/>
        </authorList>
    </citation>
    <scope>NUCLEOTIDE SEQUENCE</scope>
    <source>
        <strain evidence="3">3651</strain>
    </source>
</reference>
<evidence type="ECO:0000259" key="2">
    <source>
        <dbReference type="Pfam" id="PF12776"/>
    </source>
</evidence>
<dbReference type="Proteomes" id="UP001293254">
    <property type="component" value="Unassembled WGS sequence"/>
</dbReference>
<dbReference type="AlphaFoldDB" id="A0AAE1YJ85"/>
<feature type="domain" description="Myb/SANT-like" evidence="2">
    <location>
        <begin position="18"/>
        <end position="113"/>
    </location>
</feature>
<sequence length="178" mass="20515">MGNKRRAPPQRQYFYEGKWTRCVNICFIDCLAWMAEQGHKQFSYSSQDLEAIQFAMDLVNRVFRRKYDLKLFAHKLEFCRLRYSTFKTILAQPDFDWNPETNRLLPPKEAWDRVFREPTPQAAVFPQRAVLEAGPSTSGLKDEAGPSSGVRCTGVGPSVEPGRFEIRNCILVESSDED</sequence>
<dbReference type="Pfam" id="PF12776">
    <property type="entry name" value="Myb_DNA-bind_3"/>
    <property type="match status" value="1"/>
</dbReference>
<comment type="caution">
    <text evidence="3">The sequence shown here is derived from an EMBL/GenBank/DDBJ whole genome shotgun (WGS) entry which is preliminary data.</text>
</comment>
<organism evidence="3 4">
    <name type="scientific">Sesamum alatum</name>
    <dbReference type="NCBI Taxonomy" id="300844"/>
    <lineage>
        <taxon>Eukaryota</taxon>
        <taxon>Viridiplantae</taxon>
        <taxon>Streptophyta</taxon>
        <taxon>Embryophyta</taxon>
        <taxon>Tracheophyta</taxon>
        <taxon>Spermatophyta</taxon>
        <taxon>Magnoliopsida</taxon>
        <taxon>eudicotyledons</taxon>
        <taxon>Gunneridae</taxon>
        <taxon>Pentapetalae</taxon>
        <taxon>asterids</taxon>
        <taxon>lamiids</taxon>
        <taxon>Lamiales</taxon>
        <taxon>Pedaliaceae</taxon>
        <taxon>Sesamum</taxon>
    </lineage>
</organism>
<accession>A0AAE1YJ85</accession>
<evidence type="ECO:0000313" key="3">
    <source>
        <dbReference type="EMBL" id="KAK4431003.1"/>
    </source>
</evidence>
<gene>
    <name evidence="3" type="ORF">Salat_0862300</name>
</gene>
<proteinExistence type="predicted"/>
<evidence type="ECO:0000313" key="4">
    <source>
        <dbReference type="Proteomes" id="UP001293254"/>
    </source>
</evidence>
<name>A0AAE1YJ85_9LAMI</name>
<dbReference type="InterPro" id="IPR024752">
    <property type="entry name" value="Myb/SANT-like_dom"/>
</dbReference>
<protein>
    <recommendedName>
        <fullName evidence="2">Myb/SANT-like domain-containing protein</fullName>
    </recommendedName>
</protein>